<proteinExistence type="predicted"/>
<protein>
    <recommendedName>
        <fullName evidence="5">Secreted protein</fullName>
    </recommendedName>
</protein>
<comment type="caution">
    <text evidence="3">The sequence shown here is derived from an EMBL/GenBank/DDBJ whole genome shotgun (WGS) entry which is preliminary data.</text>
</comment>
<organism evidence="3 4">
    <name type="scientific">Neurospora intermedia</name>
    <dbReference type="NCBI Taxonomy" id="5142"/>
    <lineage>
        <taxon>Eukaryota</taxon>
        <taxon>Fungi</taxon>
        <taxon>Dikarya</taxon>
        <taxon>Ascomycota</taxon>
        <taxon>Pezizomycotina</taxon>
        <taxon>Sordariomycetes</taxon>
        <taxon>Sordariomycetidae</taxon>
        <taxon>Sordariales</taxon>
        <taxon>Sordariaceae</taxon>
        <taxon>Neurospora</taxon>
    </lineage>
</organism>
<gene>
    <name evidence="3" type="ORF">QR685DRAFT_576681</name>
</gene>
<accession>A0ABR3DQS7</accession>
<keyword evidence="1" id="KW-0812">Transmembrane</keyword>
<evidence type="ECO:0008006" key="5">
    <source>
        <dbReference type="Google" id="ProtNLM"/>
    </source>
</evidence>
<keyword evidence="2" id="KW-0732">Signal</keyword>
<feature type="chain" id="PRO_5045241283" description="Secreted protein" evidence="2">
    <location>
        <begin position="20"/>
        <end position="162"/>
    </location>
</feature>
<feature type="transmembrane region" description="Helical" evidence="1">
    <location>
        <begin position="65"/>
        <end position="85"/>
    </location>
</feature>
<dbReference type="EMBL" id="JAVLET010000001">
    <property type="protein sequence ID" value="KAL0474258.1"/>
    <property type="molecule type" value="Genomic_DNA"/>
</dbReference>
<evidence type="ECO:0000256" key="2">
    <source>
        <dbReference type="SAM" id="SignalP"/>
    </source>
</evidence>
<evidence type="ECO:0000313" key="4">
    <source>
        <dbReference type="Proteomes" id="UP001451303"/>
    </source>
</evidence>
<evidence type="ECO:0000256" key="1">
    <source>
        <dbReference type="SAM" id="Phobius"/>
    </source>
</evidence>
<evidence type="ECO:0000313" key="3">
    <source>
        <dbReference type="EMBL" id="KAL0474258.1"/>
    </source>
</evidence>
<dbReference type="Proteomes" id="UP001451303">
    <property type="component" value="Unassembled WGS sequence"/>
</dbReference>
<feature type="signal peptide" evidence="2">
    <location>
        <begin position="1"/>
        <end position="19"/>
    </location>
</feature>
<reference evidence="3 4" key="1">
    <citation type="submission" date="2023-09" db="EMBL/GenBank/DDBJ databases">
        <title>Multi-omics analysis of a traditional fermented food reveals byproduct-associated fungal strains for waste-to-food upcycling.</title>
        <authorList>
            <consortium name="Lawrence Berkeley National Laboratory"/>
            <person name="Rekdal V.M."/>
            <person name="Villalobos-Escobedo J.M."/>
            <person name="Rodriguez-Valeron N."/>
            <person name="Garcia M.O."/>
            <person name="Vasquez D.P."/>
            <person name="Damayanti I."/>
            <person name="Sorensen P.M."/>
            <person name="Baidoo E.E."/>
            <person name="De Carvalho A.C."/>
            <person name="Riley R."/>
            <person name="Lipzen A."/>
            <person name="He G."/>
            <person name="Yan M."/>
            <person name="Haridas S."/>
            <person name="Daum C."/>
            <person name="Yoshinaga Y."/>
            <person name="Ng V."/>
            <person name="Grigoriev I.V."/>
            <person name="Munk R."/>
            <person name="Nuraida L."/>
            <person name="Wijaya C.H."/>
            <person name="Morales P.-C."/>
            <person name="Keasling J.D."/>
        </authorList>
    </citation>
    <scope>NUCLEOTIDE SEQUENCE [LARGE SCALE GENOMIC DNA]</scope>
    <source>
        <strain evidence="3 4">FGSC 2613</strain>
    </source>
</reference>
<name>A0ABR3DQS7_NEUIN</name>
<keyword evidence="4" id="KW-1185">Reference proteome</keyword>
<sequence length="162" mass="18928">MIPLLLACWICWLSRSLLSFFPTREVLNGSLQCLVRGDRRKDRFLGHIRVLYPVFLRWQNVFLCAWVWLRLFFPGFFMTPFLFTFRIQIFLGFVRSARTCLDNAPCSGLGYALLKLDYPLRRRFSFYLASLPCFRNLVLYLTIDVRVFFGPCSAPSSSCLPG</sequence>
<keyword evidence="1" id="KW-1133">Transmembrane helix</keyword>
<keyword evidence="1" id="KW-0472">Membrane</keyword>